<organism evidence="2 3">
    <name type="scientific">Salix viminalis</name>
    <name type="common">Common osier</name>
    <name type="synonym">Basket willow</name>
    <dbReference type="NCBI Taxonomy" id="40686"/>
    <lineage>
        <taxon>Eukaryota</taxon>
        <taxon>Viridiplantae</taxon>
        <taxon>Streptophyta</taxon>
        <taxon>Embryophyta</taxon>
        <taxon>Tracheophyta</taxon>
        <taxon>Spermatophyta</taxon>
        <taxon>Magnoliopsida</taxon>
        <taxon>eudicotyledons</taxon>
        <taxon>Gunneridae</taxon>
        <taxon>Pentapetalae</taxon>
        <taxon>rosids</taxon>
        <taxon>fabids</taxon>
        <taxon>Malpighiales</taxon>
        <taxon>Salicaceae</taxon>
        <taxon>Saliceae</taxon>
        <taxon>Salix</taxon>
    </lineage>
</organism>
<protein>
    <submittedName>
        <fullName evidence="2">Uncharacterized protein</fullName>
    </submittedName>
</protein>
<dbReference type="AlphaFoldDB" id="A0A9Q0ZNX7"/>
<accession>A0A9Q0ZNX7</accession>
<evidence type="ECO:0000313" key="2">
    <source>
        <dbReference type="EMBL" id="KAJ6741461.1"/>
    </source>
</evidence>
<evidence type="ECO:0000313" key="3">
    <source>
        <dbReference type="Proteomes" id="UP001151529"/>
    </source>
</evidence>
<proteinExistence type="predicted"/>
<reference evidence="2" key="1">
    <citation type="submission" date="2022-11" db="EMBL/GenBank/DDBJ databases">
        <authorList>
            <person name="Hyden B.L."/>
            <person name="Feng K."/>
            <person name="Yates T."/>
            <person name="Jawdy S."/>
            <person name="Smart L.B."/>
            <person name="Muchero W."/>
        </authorList>
    </citation>
    <scope>NUCLEOTIDE SEQUENCE</scope>
    <source>
        <tissue evidence="2">Shoot tip</tissue>
    </source>
</reference>
<sequence length="60" mass="6390">MGYKLSKSSNSEQNPGAGHSPGCGSSIVELLKPECSTVKEMGLVSCFQVYQWGWFAASCS</sequence>
<dbReference type="EMBL" id="JAPFFL010000002">
    <property type="protein sequence ID" value="KAJ6741461.1"/>
    <property type="molecule type" value="Genomic_DNA"/>
</dbReference>
<evidence type="ECO:0000256" key="1">
    <source>
        <dbReference type="SAM" id="MobiDB-lite"/>
    </source>
</evidence>
<feature type="region of interest" description="Disordered" evidence="1">
    <location>
        <begin position="1"/>
        <end position="22"/>
    </location>
</feature>
<gene>
    <name evidence="2" type="ORF">OIU85_015640</name>
</gene>
<feature type="compositionally biased region" description="Polar residues" evidence="1">
    <location>
        <begin position="1"/>
        <end position="14"/>
    </location>
</feature>
<comment type="caution">
    <text evidence="2">The sequence shown here is derived from an EMBL/GenBank/DDBJ whole genome shotgun (WGS) entry which is preliminary data.</text>
</comment>
<name>A0A9Q0ZNX7_SALVM</name>
<dbReference type="Proteomes" id="UP001151529">
    <property type="component" value="Chromosome 6"/>
</dbReference>
<reference evidence="2" key="2">
    <citation type="journal article" date="2023" name="Int. J. Mol. Sci.">
        <title>De Novo Assembly and Annotation of 11 Diverse Shrub Willow (Salix) Genomes Reveals Novel Gene Organization in Sex-Linked Regions.</title>
        <authorList>
            <person name="Hyden B."/>
            <person name="Feng K."/>
            <person name="Yates T.B."/>
            <person name="Jawdy S."/>
            <person name="Cereghino C."/>
            <person name="Smart L.B."/>
            <person name="Muchero W."/>
        </authorList>
    </citation>
    <scope>NUCLEOTIDE SEQUENCE [LARGE SCALE GENOMIC DNA]</scope>
    <source>
        <tissue evidence="2">Shoot tip</tissue>
    </source>
</reference>
<keyword evidence="3" id="KW-1185">Reference proteome</keyword>
<dbReference type="OrthoDB" id="1671024at2759"/>